<sequence>MENASVEKEMDEVIAFGQTQRSVEWKKGIQNLHWTTVTGESTLGYGVTEARLQEKERRSFFAGGFTVKGGAMAVDGEVSRGTGLHGPACPFAWLQLPNTPLPRLCVLALLTPPPLHMPLSVPPHLAHPALLLA</sequence>
<name>A0AAV8Q3K0_ENSVE</name>
<accession>A0AAV8Q3K0</accession>
<dbReference type="Proteomes" id="UP001222027">
    <property type="component" value="Unassembled WGS sequence"/>
</dbReference>
<evidence type="ECO:0000313" key="2">
    <source>
        <dbReference type="Proteomes" id="UP001222027"/>
    </source>
</evidence>
<proteinExistence type="predicted"/>
<comment type="caution">
    <text evidence="1">The sequence shown here is derived from an EMBL/GenBank/DDBJ whole genome shotgun (WGS) entry which is preliminary data.</text>
</comment>
<dbReference type="EMBL" id="JAQQAF010000003">
    <property type="protein sequence ID" value="KAJ8500270.1"/>
    <property type="molecule type" value="Genomic_DNA"/>
</dbReference>
<protein>
    <submittedName>
        <fullName evidence="1">Uncharacterized protein</fullName>
    </submittedName>
</protein>
<evidence type="ECO:0000313" key="1">
    <source>
        <dbReference type="EMBL" id="KAJ8500270.1"/>
    </source>
</evidence>
<keyword evidence="2" id="KW-1185">Reference proteome</keyword>
<dbReference type="AlphaFoldDB" id="A0AAV8Q3K0"/>
<reference evidence="1 2" key="1">
    <citation type="submission" date="2022-12" db="EMBL/GenBank/DDBJ databases">
        <title>Chromosome-scale assembly of the Ensete ventricosum genome.</title>
        <authorList>
            <person name="Dussert Y."/>
            <person name="Stocks J."/>
            <person name="Wendawek A."/>
            <person name="Woldeyes F."/>
            <person name="Nichols R.A."/>
            <person name="Borrell J.S."/>
        </authorList>
    </citation>
    <scope>NUCLEOTIDE SEQUENCE [LARGE SCALE GENOMIC DNA]</scope>
    <source>
        <strain evidence="2">cv. Maze</strain>
        <tissue evidence="1">Seeds</tissue>
    </source>
</reference>
<gene>
    <name evidence="1" type="ORF">OPV22_010822</name>
</gene>
<organism evidence="1 2">
    <name type="scientific">Ensete ventricosum</name>
    <name type="common">Abyssinian banana</name>
    <name type="synonym">Musa ensete</name>
    <dbReference type="NCBI Taxonomy" id="4639"/>
    <lineage>
        <taxon>Eukaryota</taxon>
        <taxon>Viridiplantae</taxon>
        <taxon>Streptophyta</taxon>
        <taxon>Embryophyta</taxon>
        <taxon>Tracheophyta</taxon>
        <taxon>Spermatophyta</taxon>
        <taxon>Magnoliopsida</taxon>
        <taxon>Liliopsida</taxon>
        <taxon>Zingiberales</taxon>
        <taxon>Musaceae</taxon>
        <taxon>Ensete</taxon>
    </lineage>
</organism>